<evidence type="ECO:0000259" key="10">
    <source>
        <dbReference type="PROSITE" id="PS50157"/>
    </source>
</evidence>
<dbReference type="Pfam" id="PF00096">
    <property type="entry name" value="zf-C2H2"/>
    <property type="match status" value="3"/>
</dbReference>
<evidence type="ECO:0000313" key="12">
    <source>
        <dbReference type="Proteomes" id="UP000504634"/>
    </source>
</evidence>
<dbReference type="InterPro" id="IPR036236">
    <property type="entry name" value="Znf_C2H2_sf"/>
</dbReference>
<dbReference type="FunFam" id="3.30.160.60:FF:000145">
    <property type="entry name" value="Zinc finger protein 574"/>
    <property type="match status" value="1"/>
</dbReference>
<feature type="binding site" evidence="8">
    <location>
        <position position="10"/>
    </location>
    <ligand>
        <name>Zn(2+)</name>
        <dbReference type="ChEBI" id="CHEBI:29105"/>
    </ligand>
</feature>
<evidence type="ECO:0000256" key="8">
    <source>
        <dbReference type="PROSITE-ProRule" id="PRU01263"/>
    </source>
</evidence>
<accession>A0A6J2TGU4</accession>
<dbReference type="SUPFAM" id="SSF57716">
    <property type="entry name" value="Glucocorticoid receptor-like (DNA-binding domain)"/>
    <property type="match status" value="1"/>
</dbReference>
<dbReference type="GO" id="GO:0010468">
    <property type="term" value="P:regulation of gene expression"/>
    <property type="evidence" value="ECO:0007669"/>
    <property type="project" value="TreeGrafter"/>
</dbReference>
<dbReference type="OrthoDB" id="6077919at2759"/>
<dbReference type="RefSeq" id="XP_030374675.1">
    <property type="nucleotide sequence ID" value="XM_030518815.1"/>
</dbReference>
<evidence type="ECO:0000256" key="7">
    <source>
        <dbReference type="PROSITE-ProRule" id="PRU00042"/>
    </source>
</evidence>
<dbReference type="FunFam" id="3.30.160.60:FF:000446">
    <property type="entry name" value="Zinc finger protein"/>
    <property type="match status" value="1"/>
</dbReference>
<dbReference type="GO" id="GO:0005634">
    <property type="term" value="C:nucleus"/>
    <property type="evidence" value="ECO:0007669"/>
    <property type="project" value="UniProtKB-SubCell"/>
</dbReference>
<keyword evidence="4 7" id="KW-0863">Zinc-finger</keyword>
<feature type="binding site" evidence="8">
    <location>
        <position position="7"/>
    </location>
    <ligand>
        <name>Zn(2+)</name>
        <dbReference type="ChEBI" id="CHEBI:29105"/>
    </ligand>
</feature>
<evidence type="ECO:0000259" key="11">
    <source>
        <dbReference type="PROSITE" id="PS51915"/>
    </source>
</evidence>
<feature type="region of interest" description="Disordered" evidence="9">
    <location>
        <begin position="91"/>
        <end position="139"/>
    </location>
</feature>
<evidence type="ECO:0000256" key="4">
    <source>
        <dbReference type="ARBA" id="ARBA00022771"/>
    </source>
</evidence>
<reference evidence="13" key="1">
    <citation type="submission" date="2025-08" db="UniProtKB">
        <authorList>
            <consortium name="RefSeq"/>
        </authorList>
    </citation>
    <scope>IDENTIFICATION</scope>
    <source>
        <strain evidence="13">11010-0011.00</strain>
        <tissue evidence="13">Whole body</tissue>
    </source>
</reference>
<keyword evidence="6" id="KW-0539">Nucleus</keyword>
<dbReference type="GeneID" id="115624209"/>
<dbReference type="PANTHER" id="PTHR16515:SF66">
    <property type="entry name" value="C2H2-TYPE DOMAIN-CONTAINING PROTEIN"/>
    <property type="match status" value="1"/>
</dbReference>
<dbReference type="Pfam" id="PF07776">
    <property type="entry name" value="zf-AD"/>
    <property type="match status" value="1"/>
</dbReference>
<feature type="domain" description="C2H2-type" evidence="10">
    <location>
        <begin position="332"/>
        <end position="359"/>
    </location>
</feature>
<sequence length="395" mass="45713">MTSKPMCRLCGERNYSGEAKHLYGDEDCSEIINQIEKITGLRLDFFDNMPEHICLLCEFDLGEAIDFRDRCINTHERLSTESLQSMLKDVDTDRASVEGKNTDPSGSLEGNAKQTPAEEDVNYIVPNSDREANSDVEYPSATENSLLDSLNDGETKKSHDNHDALADSSVLTNFFFNDKKSDLLINYDKTSKAPDAQLKENTIKKKPRQIHKRSKQKANNKCNTGCILKKKRKKNGSQQRYMFDLLCEQCGQQFTDITNLKLHLLRHSGIQPFPCNLCERKFYTNCFLQRHIRTFHENMNPYPCRYENCGKKFKNSTIRGIHERRHIRDYRYVCDICDKRFCTGCKLREHLRVHTGELPFRCDLCDVAFARSCQLCQHRQTKKHKNNVKENPSGS</sequence>
<dbReference type="PROSITE" id="PS51915">
    <property type="entry name" value="ZAD"/>
    <property type="match status" value="1"/>
</dbReference>
<feature type="binding site" evidence="8">
    <location>
        <position position="54"/>
    </location>
    <ligand>
        <name>Zn(2+)</name>
        <dbReference type="ChEBI" id="CHEBI:29105"/>
    </ligand>
</feature>
<dbReference type="Proteomes" id="UP000504634">
    <property type="component" value="Unplaced"/>
</dbReference>
<dbReference type="SUPFAM" id="SSF57667">
    <property type="entry name" value="beta-beta-alpha zinc fingers"/>
    <property type="match status" value="3"/>
</dbReference>
<dbReference type="PROSITE" id="PS00028">
    <property type="entry name" value="ZINC_FINGER_C2H2_1"/>
    <property type="match status" value="5"/>
</dbReference>
<dbReference type="InterPro" id="IPR013087">
    <property type="entry name" value="Znf_C2H2_type"/>
</dbReference>
<feature type="domain" description="C2H2-type" evidence="10">
    <location>
        <begin position="273"/>
        <end position="301"/>
    </location>
</feature>
<keyword evidence="12" id="KW-1185">Reference proteome</keyword>
<dbReference type="PROSITE" id="PS50157">
    <property type="entry name" value="ZINC_FINGER_C2H2_2"/>
    <property type="match status" value="5"/>
</dbReference>
<feature type="domain" description="C2H2-type" evidence="10">
    <location>
        <begin position="245"/>
        <end position="272"/>
    </location>
</feature>
<feature type="domain" description="C2H2-type" evidence="10">
    <location>
        <begin position="302"/>
        <end position="331"/>
    </location>
</feature>
<dbReference type="InterPro" id="IPR012934">
    <property type="entry name" value="Znf_AD"/>
</dbReference>
<dbReference type="SMART" id="SM00868">
    <property type="entry name" value="zf-AD"/>
    <property type="match status" value="1"/>
</dbReference>
<dbReference type="AlphaFoldDB" id="A0A6J2TGU4"/>
<evidence type="ECO:0000256" key="3">
    <source>
        <dbReference type="ARBA" id="ARBA00022737"/>
    </source>
</evidence>
<proteinExistence type="predicted"/>
<organism evidence="12 13">
    <name type="scientific">Drosophila lebanonensis</name>
    <name type="common">Fruit fly</name>
    <name type="synonym">Scaptodrosophila lebanonensis</name>
    <dbReference type="NCBI Taxonomy" id="7225"/>
    <lineage>
        <taxon>Eukaryota</taxon>
        <taxon>Metazoa</taxon>
        <taxon>Ecdysozoa</taxon>
        <taxon>Arthropoda</taxon>
        <taxon>Hexapoda</taxon>
        <taxon>Insecta</taxon>
        <taxon>Pterygota</taxon>
        <taxon>Neoptera</taxon>
        <taxon>Endopterygota</taxon>
        <taxon>Diptera</taxon>
        <taxon>Brachycera</taxon>
        <taxon>Muscomorpha</taxon>
        <taxon>Ephydroidea</taxon>
        <taxon>Drosophilidae</taxon>
        <taxon>Scaptodrosophila</taxon>
    </lineage>
</organism>
<keyword evidence="2 8" id="KW-0479">Metal-binding</keyword>
<dbReference type="InterPro" id="IPR050331">
    <property type="entry name" value="Zinc_finger"/>
</dbReference>
<feature type="domain" description="ZAD" evidence="11">
    <location>
        <begin position="5"/>
        <end position="81"/>
    </location>
</feature>
<dbReference type="Gene3D" id="3.30.160.60">
    <property type="entry name" value="Classic Zinc Finger"/>
    <property type="match status" value="4"/>
</dbReference>
<keyword evidence="3" id="KW-0677">Repeat</keyword>
<dbReference type="GO" id="GO:0008270">
    <property type="term" value="F:zinc ion binding"/>
    <property type="evidence" value="ECO:0007669"/>
    <property type="project" value="UniProtKB-UniRule"/>
</dbReference>
<keyword evidence="5 8" id="KW-0862">Zinc</keyword>
<dbReference type="PANTHER" id="PTHR16515">
    <property type="entry name" value="PR DOMAIN ZINC FINGER PROTEIN"/>
    <property type="match status" value="1"/>
</dbReference>
<evidence type="ECO:0000256" key="2">
    <source>
        <dbReference type="ARBA" id="ARBA00022723"/>
    </source>
</evidence>
<feature type="domain" description="C2H2-type" evidence="10">
    <location>
        <begin position="360"/>
        <end position="389"/>
    </location>
</feature>
<gene>
    <name evidence="13" type="primary">LOC115624209</name>
</gene>
<evidence type="ECO:0000256" key="1">
    <source>
        <dbReference type="ARBA" id="ARBA00004123"/>
    </source>
</evidence>
<dbReference type="Gene3D" id="3.40.1800.20">
    <property type="match status" value="1"/>
</dbReference>
<protein>
    <submittedName>
        <fullName evidence="13">Myoneurin-like isoform X1</fullName>
    </submittedName>
</protein>
<evidence type="ECO:0000256" key="6">
    <source>
        <dbReference type="ARBA" id="ARBA00023242"/>
    </source>
</evidence>
<evidence type="ECO:0000256" key="5">
    <source>
        <dbReference type="ARBA" id="ARBA00022833"/>
    </source>
</evidence>
<comment type="subcellular location">
    <subcellularLocation>
        <location evidence="1">Nucleus</location>
    </subcellularLocation>
</comment>
<name>A0A6J2TGU4_DROLE</name>
<feature type="binding site" evidence="8">
    <location>
        <position position="57"/>
    </location>
    <ligand>
        <name>Zn(2+)</name>
        <dbReference type="ChEBI" id="CHEBI:29105"/>
    </ligand>
</feature>
<feature type="compositionally biased region" description="Basic and acidic residues" evidence="9">
    <location>
        <begin position="91"/>
        <end position="101"/>
    </location>
</feature>
<dbReference type="SMART" id="SM00355">
    <property type="entry name" value="ZnF_C2H2"/>
    <property type="match status" value="5"/>
</dbReference>
<evidence type="ECO:0000313" key="13">
    <source>
        <dbReference type="RefSeq" id="XP_030374675.1"/>
    </source>
</evidence>
<evidence type="ECO:0000256" key="9">
    <source>
        <dbReference type="SAM" id="MobiDB-lite"/>
    </source>
</evidence>